<keyword evidence="5" id="KW-0119">Carbohydrate metabolism</keyword>
<dbReference type="EC" id="3.2.1.1" evidence="10"/>
<dbReference type="Gene3D" id="2.40.30.140">
    <property type="match status" value="1"/>
</dbReference>
<evidence type="ECO:0000256" key="2">
    <source>
        <dbReference type="ARBA" id="ARBA00008061"/>
    </source>
</evidence>
<feature type="active site" description="Proton donor" evidence="7">
    <location>
        <position position="263"/>
    </location>
</feature>
<evidence type="ECO:0000256" key="8">
    <source>
        <dbReference type="PIRSR" id="PIRSR001021-2"/>
    </source>
</evidence>
<gene>
    <name evidence="10" type="primary">amyA</name>
    <name evidence="10" type="ordered locus">CHU_2409</name>
</gene>
<dbReference type="PANTHER" id="PTHR43447">
    <property type="entry name" value="ALPHA-AMYLASE"/>
    <property type="match status" value="1"/>
</dbReference>
<sequence>MLNGIMIQFFHWYSRDNGSLWNYLKDEAPRLAGLGVTAVWLPPASKGSLGMESRGYDVYDLYDLGEFDQKGTVETRYGSKDEYLACIKALQENGITAIADIVLNHKGGADETQKVWVKKVDPENRNEFISDRYEIEAYTKFTFPGRNKKYSDFIWDSQCFSGVDYDEQTKETAIFSIQNEYGDGWEEVIDVEKGNFDYLMCADIEYRNPAVRDEIKNWGKWYLETTGFHGIRLDAIKHISPRFIIEFIDYMRSLKNDLFVVGEYWAPGDLPLLKRYIEATEGRMTLFDASLHHNLYAASQQGKDYNMAAIFDGSLVQEVPDLAVTLIDNHDTQPLQALEAPVNPWFKGLAYALILLREKGYPCVFYPDLYGTSYKDKGKDGNEYEINMPKCDALEGLLKARKEFAYGYQRDYFDHPNCVGWTREGKEDDDKTGCAVLLSNGEDGFKHMEIGARHTGKTFYDYLGHVQEEVHIAENGWAEFKTKGGSVSVWVQRI</sequence>
<dbReference type="PIRSF" id="PIRSF001021">
    <property type="entry name" value="Alph-amls_thrmst"/>
    <property type="match status" value="1"/>
</dbReference>
<dbReference type="NCBIfam" id="NF006968">
    <property type="entry name" value="PRK09441.1-1"/>
    <property type="match status" value="1"/>
</dbReference>
<dbReference type="GO" id="GO:0005975">
    <property type="term" value="P:carbohydrate metabolic process"/>
    <property type="evidence" value="ECO:0007669"/>
    <property type="project" value="InterPro"/>
</dbReference>
<dbReference type="Gene3D" id="2.60.40.1180">
    <property type="entry name" value="Golgi alpha-mannosidase II"/>
    <property type="match status" value="1"/>
</dbReference>
<dbReference type="SMART" id="SM00642">
    <property type="entry name" value="Aamy"/>
    <property type="match status" value="1"/>
</dbReference>
<dbReference type="SUPFAM" id="SSF51445">
    <property type="entry name" value="(Trans)glycosidases"/>
    <property type="match status" value="1"/>
</dbReference>
<dbReference type="InterPro" id="IPR013780">
    <property type="entry name" value="Glyco_hydro_b"/>
</dbReference>
<evidence type="ECO:0000313" key="11">
    <source>
        <dbReference type="Proteomes" id="UP000001822"/>
    </source>
</evidence>
<dbReference type="EMBL" id="CP000383">
    <property type="protein sequence ID" value="ABG59665.1"/>
    <property type="molecule type" value="Genomic_DNA"/>
</dbReference>
<dbReference type="InterPro" id="IPR017853">
    <property type="entry name" value="GH"/>
</dbReference>
<dbReference type="InterPro" id="IPR006047">
    <property type="entry name" value="GH13_cat_dom"/>
</dbReference>
<feature type="binding site" evidence="8">
    <location>
        <position position="197"/>
    </location>
    <ligand>
        <name>Ca(2+)</name>
        <dbReference type="ChEBI" id="CHEBI:29108"/>
        <label>1</label>
    </ligand>
</feature>
<dbReference type="SUPFAM" id="SSF51011">
    <property type="entry name" value="Glycosyl hydrolase domain"/>
    <property type="match status" value="1"/>
</dbReference>
<protein>
    <submittedName>
        <fullName evidence="10">A-amylase, glycoside hydrolase family 13 protein</fullName>
        <ecNumber evidence="10">3.2.1.1</ecNumber>
    </submittedName>
</protein>
<keyword evidence="6 10" id="KW-0326">Glycosidase</keyword>
<dbReference type="Pfam" id="PF00128">
    <property type="entry name" value="Alpha-amylase"/>
    <property type="match status" value="1"/>
</dbReference>
<dbReference type="AlphaFoldDB" id="A0A6N4STL9"/>
<dbReference type="Gene3D" id="3.20.20.80">
    <property type="entry name" value="Glycosidases"/>
    <property type="match status" value="1"/>
</dbReference>
<feature type="active site" description="Nucleophile" evidence="7">
    <location>
        <position position="234"/>
    </location>
</feature>
<dbReference type="GO" id="GO:0004556">
    <property type="term" value="F:alpha-amylase activity"/>
    <property type="evidence" value="ECO:0007669"/>
    <property type="project" value="UniProtKB-EC"/>
</dbReference>
<comment type="similarity">
    <text evidence="2">Belongs to the glycosyl hydrolase 13 family.</text>
</comment>
<keyword evidence="4 10" id="KW-0378">Hydrolase</keyword>
<evidence type="ECO:0000259" key="9">
    <source>
        <dbReference type="SMART" id="SM00642"/>
    </source>
</evidence>
<evidence type="ECO:0000256" key="5">
    <source>
        <dbReference type="ARBA" id="ARBA00023277"/>
    </source>
</evidence>
<evidence type="ECO:0000256" key="4">
    <source>
        <dbReference type="ARBA" id="ARBA00022801"/>
    </source>
</evidence>
<proteinExistence type="inferred from homology"/>
<dbReference type="NCBIfam" id="NF006969">
    <property type="entry name" value="PRK09441.1-2"/>
    <property type="match status" value="1"/>
</dbReference>
<evidence type="ECO:0000256" key="7">
    <source>
        <dbReference type="PIRSR" id="PIRSR001021-1"/>
    </source>
</evidence>
<dbReference type="GO" id="GO:0005509">
    <property type="term" value="F:calcium ion binding"/>
    <property type="evidence" value="ECO:0007669"/>
    <property type="project" value="InterPro"/>
</dbReference>
<dbReference type="Proteomes" id="UP000001822">
    <property type="component" value="Chromosome"/>
</dbReference>
<accession>A0A6N4STL9</accession>
<feature type="binding site" evidence="8">
    <location>
        <position position="203"/>
    </location>
    <ligand>
        <name>Ca(2+)</name>
        <dbReference type="ChEBI" id="CHEBI:29108"/>
        <label>1</label>
    </ligand>
</feature>
<keyword evidence="8" id="KW-0106">Calcium</keyword>
<evidence type="ECO:0000256" key="1">
    <source>
        <dbReference type="ARBA" id="ARBA00001913"/>
    </source>
</evidence>
<reference evidence="10 11" key="1">
    <citation type="journal article" date="2007" name="Appl. Environ. Microbiol.">
        <title>Genome sequence of the cellulolytic gliding bacterium Cytophaga hutchinsonii.</title>
        <authorList>
            <person name="Xie G."/>
            <person name="Bruce D.C."/>
            <person name="Challacombe J.F."/>
            <person name="Chertkov O."/>
            <person name="Detter J.C."/>
            <person name="Gilna P."/>
            <person name="Han C.S."/>
            <person name="Lucas S."/>
            <person name="Misra M."/>
            <person name="Myers G.L."/>
            <person name="Richardson P."/>
            <person name="Tapia R."/>
            <person name="Thayer N."/>
            <person name="Thompson L.S."/>
            <person name="Brettin T.S."/>
            <person name="Henrissat B."/>
            <person name="Wilson D.B."/>
            <person name="McBride M.J."/>
        </authorList>
    </citation>
    <scope>NUCLEOTIDE SEQUENCE [LARGE SCALE GENOMIC DNA]</scope>
    <source>
        <strain evidence="11">ATCC 33406 / DSM 1761 / CIP 103989 / NBRC 15051 / NCIMB 9469 / D465</strain>
    </source>
</reference>
<comment type="cofactor">
    <cofactor evidence="1">
        <name>Ca(2+)</name>
        <dbReference type="ChEBI" id="CHEBI:29108"/>
    </cofactor>
</comment>
<keyword evidence="11" id="KW-1185">Reference proteome</keyword>
<evidence type="ECO:0000256" key="6">
    <source>
        <dbReference type="ARBA" id="ARBA00023295"/>
    </source>
</evidence>
<name>A0A6N4STL9_CYTH3</name>
<dbReference type="CDD" id="cd11318">
    <property type="entry name" value="AmyAc_bac_fung_AmyA"/>
    <property type="match status" value="1"/>
</dbReference>
<dbReference type="Pfam" id="PF09154">
    <property type="entry name" value="Alpha-amy_C_pro"/>
    <property type="match status" value="1"/>
</dbReference>
<dbReference type="InterPro" id="IPR015237">
    <property type="entry name" value="Alpha-amylase_C_pro"/>
</dbReference>
<feature type="binding site" evidence="8">
    <location>
        <position position="238"/>
    </location>
    <ligand>
        <name>Ca(2+)</name>
        <dbReference type="ChEBI" id="CHEBI:29108"/>
        <label>1</label>
    </ligand>
</feature>
<keyword evidence="3 8" id="KW-0479">Metal-binding</keyword>
<feature type="domain" description="Glycosyl hydrolase family 13 catalytic" evidence="9">
    <location>
        <begin position="4"/>
        <end position="401"/>
    </location>
</feature>
<organism evidence="10 11">
    <name type="scientific">Cytophaga hutchinsonii (strain ATCC 33406 / DSM 1761 / CIP 103989 / NBRC 15051 / NCIMB 9469 / D465)</name>
    <dbReference type="NCBI Taxonomy" id="269798"/>
    <lineage>
        <taxon>Bacteria</taxon>
        <taxon>Pseudomonadati</taxon>
        <taxon>Bacteroidota</taxon>
        <taxon>Cytophagia</taxon>
        <taxon>Cytophagales</taxon>
        <taxon>Cytophagaceae</taxon>
        <taxon>Cytophaga</taxon>
    </lineage>
</organism>
<evidence type="ECO:0000256" key="3">
    <source>
        <dbReference type="ARBA" id="ARBA00022723"/>
    </source>
</evidence>
<feature type="binding site" evidence="8">
    <location>
        <position position="104"/>
    </location>
    <ligand>
        <name>Ca(2+)</name>
        <dbReference type="ChEBI" id="CHEBI:29108"/>
        <label>1</label>
    </ligand>
</feature>
<dbReference type="KEGG" id="chu:CHU_2409"/>
<dbReference type="RefSeq" id="WP_011585779.1">
    <property type="nucleotide sequence ID" value="NC_008255.1"/>
</dbReference>
<evidence type="ECO:0000313" key="10">
    <source>
        <dbReference type="EMBL" id="ABG59665.1"/>
    </source>
</evidence>
<dbReference type="InterPro" id="IPR013776">
    <property type="entry name" value="A-amylase_thermo"/>
</dbReference>